<gene>
    <name evidence="3" type="ORF">ACFSX4_07265</name>
</gene>
<dbReference type="Proteomes" id="UP001597519">
    <property type="component" value="Unassembled WGS sequence"/>
</dbReference>
<keyword evidence="2" id="KW-0732">Signal</keyword>
<evidence type="ECO:0000313" key="4">
    <source>
        <dbReference type="Proteomes" id="UP001597519"/>
    </source>
</evidence>
<evidence type="ECO:0000256" key="1">
    <source>
        <dbReference type="SAM" id="Coils"/>
    </source>
</evidence>
<name>A0ABW5WVH5_9STAP</name>
<proteinExistence type="predicted"/>
<feature type="chain" id="PRO_5046637323" evidence="2">
    <location>
        <begin position="26"/>
        <end position="296"/>
    </location>
</feature>
<comment type="caution">
    <text evidence="3">The sequence shown here is derived from an EMBL/GenBank/DDBJ whole genome shotgun (WGS) entry which is preliminary data.</text>
</comment>
<feature type="coiled-coil region" evidence="1">
    <location>
        <begin position="151"/>
        <end position="197"/>
    </location>
</feature>
<protein>
    <submittedName>
        <fullName evidence="3">EMYY motif lipoprotein</fullName>
    </submittedName>
</protein>
<evidence type="ECO:0000256" key="2">
    <source>
        <dbReference type="SAM" id="SignalP"/>
    </source>
</evidence>
<organism evidence="3 4">
    <name type="scientific">Corticicoccus populi</name>
    <dbReference type="NCBI Taxonomy" id="1812821"/>
    <lineage>
        <taxon>Bacteria</taxon>
        <taxon>Bacillati</taxon>
        <taxon>Bacillota</taxon>
        <taxon>Bacilli</taxon>
        <taxon>Bacillales</taxon>
        <taxon>Staphylococcaceae</taxon>
        <taxon>Corticicoccus</taxon>
    </lineage>
</organism>
<keyword evidence="1" id="KW-0175">Coiled coil</keyword>
<evidence type="ECO:0000313" key="3">
    <source>
        <dbReference type="EMBL" id="MFD2830268.1"/>
    </source>
</evidence>
<dbReference type="InterPro" id="IPR048013">
    <property type="entry name" value="EMYY_lipop"/>
</dbReference>
<dbReference type="PROSITE" id="PS51257">
    <property type="entry name" value="PROKAR_LIPOPROTEIN"/>
    <property type="match status" value="1"/>
</dbReference>
<dbReference type="NCBIfam" id="NF033194">
    <property type="entry name" value="lipo_EMYY"/>
    <property type="match status" value="1"/>
</dbReference>
<feature type="coiled-coil region" evidence="1">
    <location>
        <begin position="21"/>
        <end position="108"/>
    </location>
</feature>
<accession>A0ABW5WVH5</accession>
<dbReference type="RefSeq" id="WP_377773035.1">
    <property type="nucleotide sequence ID" value="NZ_JBHUOQ010000001.1"/>
</dbReference>
<reference evidence="4" key="1">
    <citation type="journal article" date="2019" name="Int. J. Syst. Evol. Microbiol.">
        <title>The Global Catalogue of Microorganisms (GCM) 10K type strain sequencing project: providing services to taxonomists for standard genome sequencing and annotation.</title>
        <authorList>
            <consortium name="The Broad Institute Genomics Platform"/>
            <consortium name="The Broad Institute Genome Sequencing Center for Infectious Disease"/>
            <person name="Wu L."/>
            <person name="Ma J."/>
        </authorList>
    </citation>
    <scope>NUCLEOTIDE SEQUENCE [LARGE SCALE GENOMIC DNA]</scope>
    <source>
        <strain evidence="4">KCTC 33575</strain>
    </source>
</reference>
<dbReference type="EMBL" id="JBHUOQ010000001">
    <property type="protein sequence ID" value="MFD2830268.1"/>
    <property type="molecule type" value="Genomic_DNA"/>
</dbReference>
<keyword evidence="4" id="KW-1185">Reference proteome</keyword>
<keyword evidence="3" id="KW-0449">Lipoprotein</keyword>
<sequence length="296" mass="34211">MRSKINAFLLAAVCIMLFGCNNDLAGEIESYEQEMEDIHELDSTIQTQIDSLDLEALQESINDMDNTLEAEDLDPRIEQLENEILPEIEDLESSLSDVKVDNEELNQVFGTFKENVDVKIDFTEALHEYLTTYQNSLVSSAQLVELSQSFMSNQEERNEVIENAAGDQEQEEIDHIIDQVNENTTELEQQSQILQSDASLEEKRDHIDEVLLPLIDEHINTLNEMFLESQGSVRVRSITLDMYYGFKQYYEERKQTILYNNVLQETQLQNILPMKETYEKLNQEYDDSLENLKSGG</sequence>
<feature type="signal peptide" evidence="2">
    <location>
        <begin position="1"/>
        <end position="25"/>
    </location>
</feature>